<keyword evidence="3" id="KW-1185">Reference proteome</keyword>
<keyword evidence="1" id="KW-0732">Signal</keyword>
<dbReference type="SUPFAM" id="SSF51445">
    <property type="entry name" value="(Trans)glycosidases"/>
    <property type="match status" value="1"/>
</dbReference>
<comment type="caution">
    <text evidence="2">The sequence shown here is derived from an EMBL/GenBank/DDBJ whole genome shotgun (WGS) entry which is preliminary data.</text>
</comment>
<dbReference type="RefSeq" id="WP_179742620.1">
    <property type="nucleotide sequence ID" value="NZ_JACCAS010000001.1"/>
</dbReference>
<dbReference type="Gene3D" id="3.20.20.80">
    <property type="entry name" value="Glycosidases"/>
    <property type="match status" value="1"/>
</dbReference>
<evidence type="ECO:0008006" key="4">
    <source>
        <dbReference type="Google" id="ProtNLM"/>
    </source>
</evidence>
<gene>
    <name evidence="2" type="ORF">GGD40_000362</name>
</gene>
<reference evidence="2 3" key="1">
    <citation type="submission" date="2020-07" db="EMBL/GenBank/DDBJ databases">
        <title>Exploring microbial biodiversity for novel pathways involved in the catabolism of aromatic compounds derived from lignin.</title>
        <authorList>
            <person name="Elkins J."/>
        </authorList>
    </citation>
    <scope>NUCLEOTIDE SEQUENCE [LARGE SCALE GENOMIC DNA]</scope>
    <source>
        <strain evidence="2 3">H2C3C</strain>
    </source>
</reference>
<dbReference type="PROSITE" id="PS51257">
    <property type="entry name" value="PROKAR_LIPOPROTEIN"/>
    <property type="match status" value="1"/>
</dbReference>
<evidence type="ECO:0000313" key="3">
    <source>
        <dbReference type="Proteomes" id="UP000540929"/>
    </source>
</evidence>
<evidence type="ECO:0000256" key="1">
    <source>
        <dbReference type="SAM" id="SignalP"/>
    </source>
</evidence>
<dbReference type="EMBL" id="JACCAS010000001">
    <property type="protein sequence ID" value="NYH20883.1"/>
    <property type="molecule type" value="Genomic_DNA"/>
</dbReference>
<feature type="signal peptide" evidence="1">
    <location>
        <begin position="1"/>
        <end position="21"/>
    </location>
</feature>
<feature type="chain" id="PRO_5031392293" description="Glycosyl hydrolase" evidence="1">
    <location>
        <begin position="22"/>
        <end position="454"/>
    </location>
</feature>
<proteinExistence type="predicted"/>
<dbReference type="PROSITE" id="PS51318">
    <property type="entry name" value="TAT"/>
    <property type="match status" value="1"/>
</dbReference>
<accession>A0A7Z0B5A9</accession>
<protein>
    <recommendedName>
        <fullName evidence="4">Glycosyl hydrolase</fullName>
    </recommendedName>
</protein>
<dbReference type="Proteomes" id="UP000540929">
    <property type="component" value="Unassembled WGS sequence"/>
</dbReference>
<organism evidence="2 3">
    <name type="scientific">Paraburkholderia bryophila</name>
    <dbReference type="NCBI Taxonomy" id="420952"/>
    <lineage>
        <taxon>Bacteria</taxon>
        <taxon>Pseudomonadati</taxon>
        <taxon>Pseudomonadota</taxon>
        <taxon>Betaproteobacteria</taxon>
        <taxon>Burkholderiales</taxon>
        <taxon>Burkholderiaceae</taxon>
        <taxon>Paraburkholderia</taxon>
    </lineage>
</organism>
<dbReference type="InterPro" id="IPR017853">
    <property type="entry name" value="GH"/>
</dbReference>
<dbReference type="InterPro" id="IPR006311">
    <property type="entry name" value="TAT_signal"/>
</dbReference>
<dbReference type="AlphaFoldDB" id="A0A7Z0B5A9"/>
<sequence length="454" mass="48904">MNDRRKFLTTTIAMAGSAVLAACGADDNPASSAKLNAMSATRASTPSPNGSVIPPLNSIADAQGGVWTVANGVVQLNGQNAGYTNLVTLLVYYNSTVYQQNQVGDWWSWNGTGWVATANDPRPAEDLVFYGINTHSTVGDNTYGTVPFSTQIAQMRQMGVTMVRTNGNGSSEVGQLKTFIQQLQGTGMQAYPCIDQYLDTSNTSMTEQDYYNQGYSLGQTAASGLKGLVGYYEVGNEIDSQLLLSGAYNGDVPSQYSNQLFPLARGLVRGMIDGIKSIDTAAKIIAPACSWLHFAFSDMLWNGTQPDGSSGYPQVRWDIEAWHWYSDMGNILAASNYEGVTNVLATLQPRRNLPIWLTEFGVRPFSNGVPGVSGVPTEKQMGNWLLDQGSTQGGYPTVESVAAQYGVQAIMLFELYDDPNDGNYGVIAADGTTLKGRYARLQSYMGANPPATFL</sequence>
<evidence type="ECO:0000313" key="2">
    <source>
        <dbReference type="EMBL" id="NYH20883.1"/>
    </source>
</evidence>
<name>A0A7Z0B5A9_9BURK</name>